<accession>X8APR2</accession>
<gene>
    <name evidence="2" type="ORF">I553_1714</name>
</gene>
<protein>
    <submittedName>
        <fullName evidence="2">Uncharacterized protein</fullName>
    </submittedName>
</protein>
<dbReference type="AlphaFoldDB" id="X8APR2"/>
<evidence type="ECO:0000313" key="2">
    <source>
        <dbReference type="EMBL" id="EUA33033.1"/>
    </source>
</evidence>
<feature type="non-terminal residue" evidence="2">
    <location>
        <position position="1"/>
    </location>
</feature>
<name>X8APR2_MYCXE</name>
<feature type="region of interest" description="Disordered" evidence="1">
    <location>
        <begin position="20"/>
        <end position="46"/>
    </location>
</feature>
<dbReference type="PATRIC" id="fig|1299334.3.peg.5352"/>
<organism evidence="2">
    <name type="scientific">Mycobacterium xenopi 4042</name>
    <dbReference type="NCBI Taxonomy" id="1299334"/>
    <lineage>
        <taxon>Bacteria</taxon>
        <taxon>Bacillati</taxon>
        <taxon>Actinomycetota</taxon>
        <taxon>Actinomycetes</taxon>
        <taxon>Mycobacteriales</taxon>
        <taxon>Mycobacteriaceae</taxon>
        <taxon>Mycobacterium</taxon>
    </lineage>
</organism>
<evidence type="ECO:0000256" key="1">
    <source>
        <dbReference type="SAM" id="MobiDB-lite"/>
    </source>
</evidence>
<reference evidence="2" key="1">
    <citation type="submission" date="2014-01" db="EMBL/GenBank/DDBJ databases">
        <authorList>
            <person name="Brown-Elliot B."/>
            <person name="Wallace R."/>
            <person name="Lenaerts A."/>
            <person name="Ordway D."/>
            <person name="DeGroote M.A."/>
            <person name="Parker T."/>
            <person name="Sizemore C."/>
            <person name="Tallon L.J."/>
            <person name="Sadzewicz L.K."/>
            <person name="Sengamalay N."/>
            <person name="Fraser C.M."/>
            <person name="Hine E."/>
            <person name="Shefchek K.A."/>
            <person name="Das S.P."/>
            <person name="Tettelin H."/>
        </authorList>
    </citation>
    <scope>NUCLEOTIDE SEQUENCE [LARGE SCALE GENOMIC DNA]</scope>
    <source>
        <strain evidence="2">4042</strain>
    </source>
</reference>
<comment type="caution">
    <text evidence="2">The sequence shown here is derived from an EMBL/GenBank/DDBJ whole genome shotgun (WGS) entry which is preliminary data.</text>
</comment>
<sequence length="46" mass="5280">AVVQVEFSPPAQRELELATRVGVRERRPQHDHASDEAQRGGEEERR</sequence>
<proteinExistence type="predicted"/>
<dbReference type="EMBL" id="JAOB01000049">
    <property type="protein sequence ID" value="EUA33033.1"/>
    <property type="molecule type" value="Genomic_DNA"/>
</dbReference>